<dbReference type="EMBL" id="JAJEPS010000015">
    <property type="protein sequence ID" value="MCC2127135.1"/>
    <property type="molecule type" value="Genomic_DNA"/>
</dbReference>
<accession>A0AAE3AB39</accession>
<keyword evidence="8" id="KW-0456">Lyase</keyword>
<dbReference type="AlphaFoldDB" id="A0AAE3AB39"/>
<evidence type="ECO:0000313" key="9">
    <source>
        <dbReference type="Proteomes" id="UP001198220"/>
    </source>
</evidence>
<evidence type="ECO:0000256" key="5">
    <source>
        <dbReference type="PIRSR" id="PIRSR604450-51"/>
    </source>
</evidence>
<feature type="domain" description="Threonine synthase N-terminal" evidence="7">
    <location>
        <begin position="5"/>
        <end position="80"/>
    </location>
</feature>
<name>A0AAE3AB39_9FIRM</name>
<dbReference type="PANTHER" id="PTHR43515">
    <property type="entry name" value="THREONINE SYNTHASE-LIKE 1"/>
    <property type="match status" value="1"/>
</dbReference>
<comment type="similarity">
    <text evidence="2">Belongs to the threonine synthase family.</text>
</comment>
<comment type="caution">
    <text evidence="8">The sequence shown here is derived from an EMBL/GenBank/DDBJ whole genome shotgun (WGS) entry which is preliminary data.</text>
</comment>
<evidence type="ECO:0000259" key="6">
    <source>
        <dbReference type="Pfam" id="PF00291"/>
    </source>
</evidence>
<dbReference type="SUPFAM" id="SSF53686">
    <property type="entry name" value="Tryptophan synthase beta subunit-like PLP-dependent enzymes"/>
    <property type="match status" value="1"/>
</dbReference>
<comment type="cofactor">
    <cofactor evidence="1 5">
        <name>pyridoxal 5'-phosphate</name>
        <dbReference type="ChEBI" id="CHEBI:597326"/>
    </cofactor>
</comment>
<reference evidence="8 9" key="1">
    <citation type="submission" date="2021-10" db="EMBL/GenBank/DDBJ databases">
        <title>Anaerobic single-cell dispensing facilitates the cultivation of human gut bacteria.</title>
        <authorList>
            <person name="Afrizal A."/>
        </authorList>
    </citation>
    <scope>NUCLEOTIDE SEQUENCE [LARGE SCALE GENOMIC DNA]</scope>
    <source>
        <strain evidence="8 9">CLA-AA-H276</strain>
    </source>
</reference>
<protein>
    <recommendedName>
        <fullName evidence="4">Threonine synthase</fullName>
        <ecNumber evidence="4">4.2.3.1</ecNumber>
    </recommendedName>
</protein>
<feature type="modified residue" description="N6-(pyridoxal phosphate)lysine" evidence="5">
    <location>
        <position position="112"/>
    </location>
</feature>
<sequence length="497" mass="54381">MEVLYKSTRGAEEAVTASCAILKGLAKDGGLFVPTEIPKLSLSMEELSKMSYQETAYEVMKLFLTDFTEEELKACIAGAYDKKFDTDVIAPLAKVEGAYYLELFHGATIAFKDMALSILPYLMTTAAKKNHIKNEIVILTATSGDTGKAALAGFADVPGTKIIVFYPKNGVSPIQEKQMVTQAGDNTMVVGIHGNFDDAQSGVKAIFGNKELAKELDKAGYQFSSANSINIGRLVPQVVYYVYAYAKLLEGGEIKDGETINVVVPTGNFGNILAAYYAKQLGVPIGKLICASNDNKVLYDFFQTGEYNRNRPFILTTSPSMDILISSNLERLLYRIAGDDAAKDQELMKELTADGKYTITDAMKEKLGDFCGYYVTEAEDAQEIAKVYKDTGYVMDTHTAVAACAYEKYKAETGDETKTVIASTASPYKFTRSVMESIDAEKYGKLGDFELVDELSRISGVAVPNAIEEIRTAPVRHKTVCEVQDMEKTVRGFLGVE</sequence>
<dbReference type="GO" id="GO:0005737">
    <property type="term" value="C:cytoplasm"/>
    <property type="evidence" value="ECO:0007669"/>
    <property type="project" value="TreeGrafter"/>
</dbReference>
<dbReference type="Proteomes" id="UP001198220">
    <property type="component" value="Unassembled WGS sequence"/>
</dbReference>
<evidence type="ECO:0000256" key="3">
    <source>
        <dbReference type="ARBA" id="ARBA00022898"/>
    </source>
</evidence>
<evidence type="ECO:0000256" key="1">
    <source>
        <dbReference type="ARBA" id="ARBA00001933"/>
    </source>
</evidence>
<dbReference type="CDD" id="cd01560">
    <property type="entry name" value="Thr-synth_2"/>
    <property type="match status" value="1"/>
</dbReference>
<evidence type="ECO:0000259" key="7">
    <source>
        <dbReference type="Pfam" id="PF14821"/>
    </source>
</evidence>
<dbReference type="Pfam" id="PF00291">
    <property type="entry name" value="PALP"/>
    <property type="match status" value="1"/>
</dbReference>
<keyword evidence="9" id="KW-1185">Reference proteome</keyword>
<proteinExistence type="inferred from homology"/>
<dbReference type="RefSeq" id="WP_118769884.1">
    <property type="nucleotide sequence ID" value="NZ_JAJEPS010000015.1"/>
</dbReference>
<dbReference type="InterPro" id="IPR029144">
    <property type="entry name" value="Thr_synth_N"/>
</dbReference>
<evidence type="ECO:0000313" key="8">
    <source>
        <dbReference type="EMBL" id="MCC2127135.1"/>
    </source>
</evidence>
<dbReference type="Pfam" id="PF14821">
    <property type="entry name" value="Thr_synth_N"/>
    <property type="match status" value="1"/>
</dbReference>
<evidence type="ECO:0000256" key="2">
    <source>
        <dbReference type="ARBA" id="ARBA00005517"/>
    </source>
</evidence>
<organism evidence="8 9">
    <name type="scientific">Hominiventricola filiformis</name>
    <dbReference type="NCBI Taxonomy" id="2885352"/>
    <lineage>
        <taxon>Bacteria</taxon>
        <taxon>Bacillati</taxon>
        <taxon>Bacillota</taxon>
        <taxon>Clostridia</taxon>
        <taxon>Lachnospirales</taxon>
        <taxon>Lachnospiraceae</taxon>
        <taxon>Hominiventricola</taxon>
    </lineage>
</organism>
<dbReference type="GO" id="GO:0004795">
    <property type="term" value="F:threonine synthase activity"/>
    <property type="evidence" value="ECO:0007669"/>
    <property type="project" value="UniProtKB-UniRule"/>
</dbReference>
<dbReference type="Gene3D" id="3.90.1380.10">
    <property type="entry name" value="Threonine synthase, N-terminal domain"/>
    <property type="match status" value="1"/>
</dbReference>
<dbReference type="NCBIfam" id="TIGR00260">
    <property type="entry name" value="thrC"/>
    <property type="match status" value="1"/>
</dbReference>
<dbReference type="InterPro" id="IPR037158">
    <property type="entry name" value="Thr_synth_N_sf"/>
</dbReference>
<feature type="domain" description="Tryptophan synthase beta chain-like PALP" evidence="6">
    <location>
        <begin position="101"/>
        <end position="421"/>
    </location>
</feature>
<dbReference type="InterPro" id="IPR004450">
    <property type="entry name" value="Thr_synthase-like"/>
</dbReference>
<evidence type="ECO:0000256" key="4">
    <source>
        <dbReference type="NCBIfam" id="TIGR00260"/>
    </source>
</evidence>
<dbReference type="InterPro" id="IPR001926">
    <property type="entry name" value="TrpB-like_PALP"/>
</dbReference>
<dbReference type="GO" id="GO:0009088">
    <property type="term" value="P:threonine biosynthetic process"/>
    <property type="evidence" value="ECO:0007669"/>
    <property type="project" value="UniProtKB-UniRule"/>
</dbReference>
<gene>
    <name evidence="8" type="primary">thrC</name>
    <name evidence="8" type="ORF">LKD36_13260</name>
</gene>
<keyword evidence="3 5" id="KW-0663">Pyridoxal phosphate</keyword>
<dbReference type="Gene3D" id="3.40.50.1100">
    <property type="match status" value="2"/>
</dbReference>
<dbReference type="PANTHER" id="PTHR43515:SF1">
    <property type="entry name" value="THREONINE SYNTHASE-LIKE 1"/>
    <property type="match status" value="1"/>
</dbReference>
<dbReference type="EC" id="4.2.3.1" evidence="4"/>
<dbReference type="InterPro" id="IPR036052">
    <property type="entry name" value="TrpB-like_PALP_sf"/>
</dbReference>